<evidence type="ECO:0000256" key="3">
    <source>
        <dbReference type="ARBA" id="ARBA00023140"/>
    </source>
</evidence>
<proteinExistence type="inferred from homology"/>
<dbReference type="PANTHER" id="PTHR24096">
    <property type="entry name" value="LONG-CHAIN-FATTY-ACID--COA LIGASE"/>
    <property type="match status" value="1"/>
</dbReference>
<dbReference type="InterPro" id="IPR020845">
    <property type="entry name" value="AMP-binding_CS"/>
</dbReference>
<comment type="subcellular location">
    <subcellularLocation>
        <location evidence="1">Peroxisome</location>
    </subcellularLocation>
</comment>
<dbReference type="Pfam" id="PF13193">
    <property type="entry name" value="AMP-binding_C"/>
    <property type="match status" value="1"/>
</dbReference>
<evidence type="ECO:0000313" key="7">
    <source>
        <dbReference type="Proteomes" id="UP000515160"/>
    </source>
</evidence>
<evidence type="ECO:0000313" key="8">
    <source>
        <dbReference type="RefSeq" id="XP_034105214.1"/>
    </source>
</evidence>
<dbReference type="Pfam" id="PF00501">
    <property type="entry name" value="AMP-binding"/>
    <property type="match status" value="1"/>
</dbReference>
<evidence type="ECO:0000259" key="5">
    <source>
        <dbReference type="Pfam" id="PF00501"/>
    </source>
</evidence>
<gene>
    <name evidence="8" type="primary">LOC117568587</name>
</gene>
<sequence>MATRALYPTSYDEESRIWSGMSKAPFYDPDCSVGAVFFNAMKNWPSQTVLINHNDGRKVTNAEMRQLATRLALYLKKEKLTHNDVVGIIGVTSTYLAPLITACFFNTTPFHSVALNKEASTIKALYTLTKPKIMFCDAADYEFIKEVTKEWTPKFVILTGRVEGVTSIEDLLKPTVEEHFYQPLPLAVNGDQTALILCSSGTSGPPKAVALSHKHVTRIAPFCNSSDVILTSATLAWATGFITIAISLIYGVQKVIFDGPFNAEEFISMIKQYNATILVLSPWQTYELFNHPLATEEAFAKLRVIFITGGWISTKILQYGQSLMKQCLIVSSYGTTETGAITANIDHSHNDTVNNVGRIFPGMRLKIIDDEGNALPHNKVGEVLIDIGSKWKGYVGLAADTEETLKDGWINLGDLGYINDDNNLILVDRKKDLLKYKSNHYWPTEIELIIAELPEVLNACVVGIDDPRYGDAAGALVIKKPGTAITEQHIIDHVANRLVVEYKQLHSGVKFVDTLPMNTNGKLLRSEAKQVFLKGLN</sequence>
<feature type="domain" description="AMP-binding enzyme C-terminal" evidence="6">
    <location>
        <begin position="445"/>
        <end position="522"/>
    </location>
</feature>
<dbReference type="SUPFAM" id="SSF56801">
    <property type="entry name" value="Acetyl-CoA synthetase-like"/>
    <property type="match status" value="1"/>
</dbReference>
<dbReference type="PANTHER" id="PTHR24096:SF353">
    <property type="entry name" value="GH16244P-RELATED"/>
    <property type="match status" value="1"/>
</dbReference>
<organism evidence="7 8">
    <name type="scientific">Drosophila albomicans</name>
    <name type="common">Fruit fly</name>
    <dbReference type="NCBI Taxonomy" id="7291"/>
    <lineage>
        <taxon>Eukaryota</taxon>
        <taxon>Metazoa</taxon>
        <taxon>Ecdysozoa</taxon>
        <taxon>Arthropoda</taxon>
        <taxon>Hexapoda</taxon>
        <taxon>Insecta</taxon>
        <taxon>Pterygota</taxon>
        <taxon>Neoptera</taxon>
        <taxon>Endopterygota</taxon>
        <taxon>Diptera</taxon>
        <taxon>Brachycera</taxon>
        <taxon>Muscomorpha</taxon>
        <taxon>Ephydroidea</taxon>
        <taxon>Drosophilidae</taxon>
        <taxon>Drosophila</taxon>
    </lineage>
</organism>
<feature type="transmembrane region" description="Helical" evidence="4">
    <location>
        <begin position="228"/>
        <end position="252"/>
    </location>
</feature>
<dbReference type="InterPro" id="IPR000873">
    <property type="entry name" value="AMP-dep_synth/lig_dom"/>
</dbReference>
<keyword evidence="7" id="KW-1185">Reference proteome</keyword>
<keyword evidence="4" id="KW-0812">Transmembrane</keyword>
<name>A0A6P8WSK4_DROAB</name>
<keyword evidence="4" id="KW-1133">Transmembrane helix</keyword>
<dbReference type="AlphaFoldDB" id="A0A6P8WSK4"/>
<dbReference type="FunFam" id="3.30.300.30:FF:000007">
    <property type="entry name" value="4-coumarate--CoA ligase 2"/>
    <property type="match status" value="1"/>
</dbReference>
<dbReference type="Gene3D" id="3.30.300.30">
    <property type="match status" value="1"/>
</dbReference>
<dbReference type="GeneID" id="117568587"/>
<reference evidence="8" key="1">
    <citation type="submission" date="2025-08" db="UniProtKB">
        <authorList>
            <consortium name="RefSeq"/>
        </authorList>
    </citation>
    <scope>IDENTIFICATION</scope>
    <source>
        <strain evidence="8">15112-1751.03</strain>
        <tissue evidence="8">Whole Adult</tissue>
    </source>
</reference>
<dbReference type="InterPro" id="IPR045851">
    <property type="entry name" value="AMP-bd_C_sf"/>
</dbReference>
<feature type="domain" description="AMP-dependent synthetase/ligase" evidence="5">
    <location>
        <begin position="38"/>
        <end position="394"/>
    </location>
</feature>
<dbReference type="RefSeq" id="XP_034105214.1">
    <property type="nucleotide sequence ID" value="XM_034249323.2"/>
</dbReference>
<dbReference type="InterPro" id="IPR025110">
    <property type="entry name" value="AMP-bd_C"/>
</dbReference>
<dbReference type="PROSITE" id="PS00455">
    <property type="entry name" value="AMP_BINDING"/>
    <property type="match status" value="1"/>
</dbReference>
<dbReference type="Proteomes" id="UP000515160">
    <property type="component" value="Chromosome 3"/>
</dbReference>
<evidence type="ECO:0000256" key="1">
    <source>
        <dbReference type="ARBA" id="ARBA00004275"/>
    </source>
</evidence>
<keyword evidence="4" id="KW-0472">Membrane</keyword>
<dbReference type="FunFam" id="3.40.50.12780:FF:000025">
    <property type="entry name" value="luciferin 4-monooxygenase"/>
    <property type="match status" value="1"/>
</dbReference>
<evidence type="ECO:0000256" key="2">
    <source>
        <dbReference type="ARBA" id="ARBA00006432"/>
    </source>
</evidence>
<accession>A0A6P8WSK4</accession>
<evidence type="ECO:0000259" key="6">
    <source>
        <dbReference type="Pfam" id="PF13193"/>
    </source>
</evidence>
<keyword evidence="3" id="KW-0576">Peroxisome</keyword>
<dbReference type="GO" id="GO:0004467">
    <property type="term" value="F:long-chain fatty acid-CoA ligase activity"/>
    <property type="evidence" value="ECO:0007669"/>
    <property type="project" value="TreeGrafter"/>
</dbReference>
<dbReference type="GO" id="GO:0005777">
    <property type="term" value="C:peroxisome"/>
    <property type="evidence" value="ECO:0007669"/>
    <property type="project" value="UniProtKB-SubCell"/>
</dbReference>
<protein>
    <submittedName>
        <fullName evidence="8">Uncharacterized protein LOC117568587</fullName>
    </submittedName>
</protein>
<evidence type="ECO:0000256" key="4">
    <source>
        <dbReference type="SAM" id="Phobius"/>
    </source>
</evidence>
<dbReference type="OrthoDB" id="10253869at2759"/>
<dbReference type="InterPro" id="IPR042099">
    <property type="entry name" value="ANL_N_sf"/>
</dbReference>
<dbReference type="GO" id="GO:0046949">
    <property type="term" value="P:fatty-acyl-CoA biosynthetic process"/>
    <property type="evidence" value="ECO:0007669"/>
    <property type="project" value="TreeGrafter"/>
</dbReference>
<comment type="similarity">
    <text evidence="2">Belongs to the ATP-dependent AMP-binding enzyme family.</text>
</comment>
<dbReference type="Gene3D" id="3.40.50.12780">
    <property type="entry name" value="N-terminal domain of ligase-like"/>
    <property type="match status" value="1"/>
</dbReference>